<dbReference type="Pfam" id="PF17200">
    <property type="entry name" value="sCache_2"/>
    <property type="match status" value="1"/>
</dbReference>
<comment type="cofactor">
    <cofactor evidence="1">
        <name>Mg(2+)</name>
        <dbReference type="ChEBI" id="CHEBI:18420"/>
    </cofactor>
</comment>
<dbReference type="GO" id="GO:0052621">
    <property type="term" value="F:diguanylate cyclase activity"/>
    <property type="evidence" value="ECO:0007669"/>
    <property type="project" value="UniProtKB-EC"/>
</dbReference>
<dbReference type="EMBL" id="FPLJ01000069">
    <property type="protein sequence ID" value="SGY96052.1"/>
    <property type="molecule type" value="Genomic_DNA"/>
</dbReference>
<dbReference type="PROSITE" id="PS50887">
    <property type="entry name" value="GGDEF"/>
    <property type="match status" value="1"/>
</dbReference>
<evidence type="ECO:0000256" key="5">
    <source>
        <dbReference type="ARBA" id="ARBA00022692"/>
    </source>
</evidence>
<evidence type="ECO:0000256" key="7">
    <source>
        <dbReference type="ARBA" id="ARBA00023136"/>
    </source>
</evidence>
<dbReference type="FunFam" id="3.30.70.270:FF:000001">
    <property type="entry name" value="Diguanylate cyclase domain protein"/>
    <property type="match status" value="1"/>
</dbReference>
<dbReference type="Gene3D" id="3.30.450.20">
    <property type="entry name" value="PAS domain"/>
    <property type="match status" value="1"/>
</dbReference>
<dbReference type="OrthoDB" id="5496380at2"/>
<dbReference type="HOGENOM" id="CLU_713331_0_0_6"/>
<dbReference type="InterPro" id="IPR043128">
    <property type="entry name" value="Rev_trsase/Diguanyl_cyclase"/>
</dbReference>
<evidence type="ECO:0000313" key="11">
    <source>
        <dbReference type="EMBL" id="SGY96052.1"/>
    </source>
</evidence>
<evidence type="ECO:0000256" key="9">
    <source>
        <dbReference type="SAM" id="Phobius"/>
    </source>
</evidence>
<dbReference type="Proteomes" id="UP000182660">
    <property type="component" value="Unassembled WGS sequence"/>
</dbReference>
<accession>A0A090IKM7</accession>
<evidence type="ECO:0000256" key="3">
    <source>
        <dbReference type="ARBA" id="ARBA00012528"/>
    </source>
</evidence>
<dbReference type="EC" id="2.7.7.65" evidence="3"/>
<dbReference type="KEGG" id="mvs:MVIS_2945"/>
<evidence type="ECO:0000256" key="1">
    <source>
        <dbReference type="ARBA" id="ARBA00001946"/>
    </source>
</evidence>
<dbReference type="Proteomes" id="UP000183794">
    <property type="component" value="Unassembled WGS sequence"/>
</dbReference>
<dbReference type="SMART" id="SM00267">
    <property type="entry name" value="GGDEF"/>
    <property type="match status" value="1"/>
</dbReference>
<name>A0A090IKM7_9GAMM</name>
<keyword evidence="7 9" id="KW-0472">Membrane</keyword>
<dbReference type="GO" id="GO:0005886">
    <property type="term" value="C:plasma membrane"/>
    <property type="evidence" value="ECO:0007669"/>
    <property type="project" value="UniProtKB-SubCell"/>
</dbReference>
<dbReference type="PATRIC" id="fig|80854.5.peg.3122"/>
<evidence type="ECO:0000313" key="13">
    <source>
        <dbReference type="Proteomes" id="UP000182660"/>
    </source>
</evidence>
<sequence>MSNFSAYSHRLPIQNKLIVLSVLIFSVLIAFLLFFYNSFSTSLENEKKAQSKHLTQSALGIIRYFYDLSSNGQLSDKDAKKYAMDALKHATYGDNGYFWISDLDGEILLQPYKPELVGMSLLDWQYTDGTRPFRDIDRERRKAGGWITYLWSKNDSLEQYSKIAYVSYFAPWDWLIGTGIYLDDMENNVFWTVSKATGILLFGFVLFIGVSTLTINYFINILSKQSVRDSLTRLYSKRFLEEVIPGMLENEKRHNRALAAIFLDIDHFKKINDTYGHNCGDKVLTKVARVMMECTRTGDYCIRYGGEEFVIIGPCDNSENVIAVAEHIRKQVSNLVFTHDNTAFSITLSAGIALHDHAKSSFEETLNDADMKLYEAKTAGRNCVVI</sequence>
<dbReference type="Gene3D" id="3.30.70.270">
    <property type="match status" value="1"/>
</dbReference>
<keyword evidence="5 9" id="KW-0812">Transmembrane</keyword>
<feature type="transmembrane region" description="Helical" evidence="9">
    <location>
        <begin position="197"/>
        <end position="219"/>
    </location>
</feature>
<dbReference type="EMBL" id="FPLD01000091">
    <property type="protein sequence ID" value="SGZ08350.1"/>
    <property type="molecule type" value="Genomic_DNA"/>
</dbReference>
<dbReference type="AlphaFoldDB" id="A0A090IKM7"/>
<dbReference type="SUPFAM" id="SSF55073">
    <property type="entry name" value="Nucleotide cyclase"/>
    <property type="match status" value="1"/>
</dbReference>
<dbReference type="InterPro" id="IPR033480">
    <property type="entry name" value="sCache_2"/>
</dbReference>
<evidence type="ECO:0000256" key="4">
    <source>
        <dbReference type="ARBA" id="ARBA00022475"/>
    </source>
</evidence>
<dbReference type="GeneID" id="61296952"/>
<evidence type="ECO:0000313" key="14">
    <source>
        <dbReference type="Proteomes" id="UP000183794"/>
    </source>
</evidence>
<comment type="subcellular location">
    <subcellularLocation>
        <location evidence="2">Cell membrane</location>
        <topology evidence="2">Multi-pass membrane protein</topology>
    </subcellularLocation>
</comment>
<dbReference type="GO" id="GO:1902201">
    <property type="term" value="P:negative regulation of bacterial-type flagellum-dependent cell motility"/>
    <property type="evidence" value="ECO:0007669"/>
    <property type="project" value="TreeGrafter"/>
</dbReference>
<feature type="transmembrane region" description="Helical" evidence="9">
    <location>
        <begin position="17"/>
        <end position="39"/>
    </location>
</feature>
<dbReference type="PANTHER" id="PTHR45138">
    <property type="entry name" value="REGULATORY COMPONENTS OF SENSORY TRANSDUCTION SYSTEM"/>
    <property type="match status" value="1"/>
</dbReference>
<feature type="transmembrane region" description="Helical" evidence="9">
    <location>
        <begin position="163"/>
        <end position="182"/>
    </location>
</feature>
<protein>
    <recommendedName>
        <fullName evidence="3">diguanylate cyclase</fullName>
        <ecNumber evidence="3">2.7.7.65</ecNumber>
    </recommendedName>
</protein>
<organism evidence="12 14">
    <name type="scientific">Moritella viscosa</name>
    <dbReference type="NCBI Taxonomy" id="80854"/>
    <lineage>
        <taxon>Bacteria</taxon>
        <taxon>Pseudomonadati</taxon>
        <taxon>Pseudomonadota</taxon>
        <taxon>Gammaproteobacteria</taxon>
        <taxon>Alteromonadales</taxon>
        <taxon>Moritellaceae</taxon>
        <taxon>Moritella</taxon>
    </lineage>
</organism>
<keyword evidence="6 9" id="KW-1133">Transmembrane helix</keyword>
<dbReference type="PANTHER" id="PTHR45138:SF9">
    <property type="entry name" value="DIGUANYLATE CYCLASE DGCM-RELATED"/>
    <property type="match status" value="1"/>
</dbReference>
<evidence type="ECO:0000256" key="2">
    <source>
        <dbReference type="ARBA" id="ARBA00004651"/>
    </source>
</evidence>
<comment type="catalytic activity">
    <reaction evidence="8">
        <text>2 GTP = 3',3'-c-di-GMP + 2 diphosphate</text>
        <dbReference type="Rhea" id="RHEA:24898"/>
        <dbReference type="ChEBI" id="CHEBI:33019"/>
        <dbReference type="ChEBI" id="CHEBI:37565"/>
        <dbReference type="ChEBI" id="CHEBI:58805"/>
        <dbReference type="EC" id="2.7.7.65"/>
    </reaction>
</comment>
<dbReference type="InterPro" id="IPR029787">
    <property type="entry name" value="Nucleotide_cyclase"/>
</dbReference>
<evidence type="ECO:0000256" key="6">
    <source>
        <dbReference type="ARBA" id="ARBA00022989"/>
    </source>
</evidence>
<reference evidence="11 13" key="2">
    <citation type="submission" date="2016-11" db="EMBL/GenBank/DDBJ databases">
        <authorList>
            <person name="Klemetsen T."/>
        </authorList>
    </citation>
    <scope>NUCLEOTIDE SEQUENCE [LARGE SCALE GENOMIC DNA]</scope>
    <source>
        <strain evidence="11">MT 2528</strain>
    </source>
</reference>
<evidence type="ECO:0000313" key="12">
    <source>
        <dbReference type="EMBL" id="SGZ08350.1"/>
    </source>
</evidence>
<dbReference type="InterPro" id="IPR050469">
    <property type="entry name" value="Diguanylate_Cyclase"/>
</dbReference>
<dbReference type="NCBIfam" id="TIGR00254">
    <property type="entry name" value="GGDEF"/>
    <property type="match status" value="1"/>
</dbReference>
<feature type="domain" description="GGDEF" evidence="10">
    <location>
        <begin position="256"/>
        <end position="386"/>
    </location>
</feature>
<dbReference type="SMART" id="SM01049">
    <property type="entry name" value="Cache_2"/>
    <property type="match status" value="1"/>
</dbReference>
<dbReference type="GO" id="GO:0043709">
    <property type="term" value="P:cell adhesion involved in single-species biofilm formation"/>
    <property type="evidence" value="ECO:0007669"/>
    <property type="project" value="TreeGrafter"/>
</dbReference>
<keyword evidence="4" id="KW-1003">Cell membrane</keyword>
<dbReference type="RefSeq" id="WP_045111025.1">
    <property type="nucleotide sequence ID" value="NZ_CAWQZC010000029.1"/>
</dbReference>
<dbReference type="InterPro" id="IPR000160">
    <property type="entry name" value="GGDEF_dom"/>
</dbReference>
<evidence type="ECO:0000256" key="8">
    <source>
        <dbReference type="ARBA" id="ARBA00034247"/>
    </source>
</evidence>
<dbReference type="STRING" id="80854.MVIS_2945"/>
<keyword evidence="13" id="KW-1185">Reference proteome</keyword>
<gene>
    <name evidence="11" type="ORF">MT2528_3119</name>
    <name evidence="12" type="ORF">NVI5450_3315</name>
</gene>
<reference evidence="12 14" key="1">
    <citation type="submission" date="2016-11" db="EMBL/GenBank/DDBJ databases">
        <authorList>
            <person name="Jaros S."/>
            <person name="Januszkiewicz K."/>
            <person name="Wedrychowicz H."/>
        </authorList>
    </citation>
    <scope>NUCLEOTIDE SEQUENCE [LARGE SCALE GENOMIC DNA]</scope>
    <source>
        <strain evidence="12">NVI 5450</strain>
    </source>
</reference>
<proteinExistence type="predicted"/>
<dbReference type="CDD" id="cd01949">
    <property type="entry name" value="GGDEF"/>
    <property type="match status" value="1"/>
</dbReference>
<evidence type="ECO:0000259" key="10">
    <source>
        <dbReference type="PROSITE" id="PS50887"/>
    </source>
</evidence>
<dbReference type="Pfam" id="PF00990">
    <property type="entry name" value="GGDEF"/>
    <property type="match status" value="1"/>
</dbReference>